<accession>A0A4R4PSY5</accession>
<dbReference type="Pfam" id="PF00903">
    <property type="entry name" value="Glyoxalase"/>
    <property type="match status" value="1"/>
</dbReference>
<reference evidence="2 3" key="1">
    <citation type="submission" date="2019-03" db="EMBL/GenBank/DDBJ databases">
        <title>Draft genome sequences of novel Actinobacteria.</title>
        <authorList>
            <person name="Sahin N."/>
            <person name="Ay H."/>
            <person name="Saygin H."/>
        </authorList>
    </citation>
    <scope>NUCLEOTIDE SEQUENCE [LARGE SCALE GENOMIC DNA]</scope>
    <source>
        <strain evidence="2 3">JCM 30547</strain>
    </source>
</reference>
<proteinExistence type="predicted"/>
<dbReference type="PROSITE" id="PS51819">
    <property type="entry name" value="VOC"/>
    <property type="match status" value="1"/>
</dbReference>
<comment type="caution">
    <text evidence="2">The sequence shown here is derived from an EMBL/GenBank/DDBJ whole genome shotgun (WGS) entry which is preliminary data.</text>
</comment>
<evidence type="ECO:0000313" key="2">
    <source>
        <dbReference type="EMBL" id="TDC25446.1"/>
    </source>
</evidence>
<dbReference type="InterPro" id="IPR004360">
    <property type="entry name" value="Glyas_Fos-R_dOase_dom"/>
</dbReference>
<dbReference type="RefSeq" id="WP_132410169.1">
    <property type="nucleotide sequence ID" value="NZ_SMKA01000123.1"/>
</dbReference>
<feature type="domain" description="VOC" evidence="1">
    <location>
        <begin position="3"/>
        <end position="123"/>
    </location>
</feature>
<dbReference type="Proteomes" id="UP000295075">
    <property type="component" value="Unassembled WGS sequence"/>
</dbReference>
<dbReference type="SUPFAM" id="SSF54593">
    <property type="entry name" value="Glyoxalase/Bleomycin resistance protein/Dihydroxybiphenyl dioxygenase"/>
    <property type="match status" value="1"/>
</dbReference>
<dbReference type="OrthoDB" id="3827654at2"/>
<gene>
    <name evidence="2" type="ORF">E1261_24075</name>
</gene>
<dbReference type="InterPro" id="IPR029068">
    <property type="entry name" value="Glyas_Bleomycin-R_OHBP_Dase"/>
</dbReference>
<organism evidence="2 3">
    <name type="scientific">Kribbella albertanoniae</name>
    <dbReference type="NCBI Taxonomy" id="1266829"/>
    <lineage>
        <taxon>Bacteria</taxon>
        <taxon>Bacillati</taxon>
        <taxon>Actinomycetota</taxon>
        <taxon>Actinomycetes</taxon>
        <taxon>Propionibacteriales</taxon>
        <taxon>Kribbellaceae</taxon>
        <taxon>Kribbella</taxon>
    </lineage>
</organism>
<keyword evidence="3" id="KW-1185">Reference proteome</keyword>
<dbReference type="InterPro" id="IPR037523">
    <property type="entry name" value="VOC_core"/>
</dbReference>
<name>A0A4R4PSY5_9ACTN</name>
<dbReference type="AlphaFoldDB" id="A0A4R4PSY5"/>
<protein>
    <submittedName>
        <fullName evidence="2">VOC family protein</fullName>
    </submittedName>
</protein>
<evidence type="ECO:0000259" key="1">
    <source>
        <dbReference type="PROSITE" id="PS51819"/>
    </source>
</evidence>
<dbReference type="EMBL" id="SMKA01000123">
    <property type="protein sequence ID" value="TDC25446.1"/>
    <property type="molecule type" value="Genomic_DNA"/>
</dbReference>
<dbReference type="Gene3D" id="3.10.180.10">
    <property type="entry name" value="2,3-Dihydroxybiphenyl 1,2-Dioxygenase, domain 1"/>
    <property type="match status" value="1"/>
</dbReference>
<sequence>MEPSLRIEIFTADVAASAAFLRETLGFDERYRQHEGSRLSYIALDRGVARIGVGAAWEAVDPQARHVPRGAEIVLEVDDIEDEYRRVMMAGWPVEGPPQKRPWGLTDFRLSDPNGYYFRITNR</sequence>
<evidence type="ECO:0000313" key="3">
    <source>
        <dbReference type="Proteomes" id="UP000295075"/>
    </source>
</evidence>